<dbReference type="EMBL" id="OX459119">
    <property type="protein sequence ID" value="CAI9094559.1"/>
    <property type="molecule type" value="Genomic_DNA"/>
</dbReference>
<dbReference type="Pfam" id="PF00005">
    <property type="entry name" value="ABC_tran"/>
    <property type="match status" value="1"/>
</dbReference>
<dbReference type="Gene3D" id="3.40.50.300">
    <property type="entry name" value="P-loop containing nucleotide triphosphate hydrolases"/>
    <property type="match status" value="1"/>
</dbReference>
<keyword evidence="4" id="KW-0597">Phosphoprotein</keyword>
<sequence>MASAPCIDPSAIPDELMMEIEANTKFVAGDSAVRLTWKDVTVMVTLSNDGEAQNVLEGLTGYAEPGNFTALMGPSGSGKSTLLDALSGRLPSNAFCSGTILLNGRRPKLSFGNAAYVRQDDNLIGTLTVRETILYSAQLRLPNRMSRAEKLSLVESTIIEMGLQDCADTVVGNWHLRGISGGEKRRLSIALEILTRPSLLFLDEPTTGLDSVSAFFVTQTLCGLSREGRTVIASIHQPSSEVFELFDRLYLLSSGKTVYFGQASEAHQFFAQAGFPCPSLRNPSDHFLRCINSDFDKVKATLKGSMKMPLLVNNNYAREEITTVEVIEILGESYRTSPYCYFAKQKVEELSKIKGTVLDSRGNRASFLMQAYTLTKRSFINMSRDVNYYWLRLIIYSVVSICVGTIYLNVGTSYDSIQARGACMSFTFGFVTFMSIGGFPSFVEDMKVFRRERMNGHYGITSFVVSNTISAMPFLMLIALISGSLCYFMVGLHPGFLQFLYYILCFYACVTVVESLMMAIASIVPDFLMGIIIGAGIEGIFLLVSGYFRLPNFIPKPVWRYPMSYISFHFWALQGLYQNDFKGMSFDNQTPELPKISGEYILENVFQIDVKRSKWVNLIIIFSMIVIYRVVFFLMIKINDDLLPWVRGYIARRRMAIRTQQYLSHCDSPIPLSP</sequence>
<protein>
    <submittedName>
        <fullName evidence="12">OLC1v1030319C1</fullName>
    </submittedName>
</protein>
<dbReference type="AlphaFoldDB" id="A0AAV1CFV5"/>
<evidence type="ECO:0000256" key="3">
    <source>
        <dbReference type="ARBA" id="ARBA00022448"/>
    </source>
</evidence>
<dbReference type="PANTHER" id="PTHR48042">
    <property type="entry name" value="ABC TRANSPORTER G FAMILY MEMBER 11"/>
    <property type="match status" value="1"/>
</dbReference>
<dbReference type="Proteomes" id="UP001161247">
    <property type="component" value="Chromosome 2"/>
</dbReference>
<dbReference type="InterPro" id="IPR013525">
    <property type="entry name" value="ABC2_TM"/>
</dbReference>
<dbReference type="Pfam" id="PF19055">
    <property type="entry name" value="ABC2_membrane_7"/>
    <property type="match status" value="1"/>
</dbReference>
<gene>
    <name evidence="12" type="ORF">OLC1_LOCUS5699</name>
</gene>
<organism evidence="12 13">
    <name type="scientific">Oldenlandia corymbosa var. corymbosa</name>
    <dbReference type="NCBI Taxonomy" id="529605"/>
    <lineage>
        <taxon>Eukaryota</taxon>
        <taxon>Viridiplantae</taxon>
        <taxon>Streptophyta</taxon>
        <taxon>Embryophyta</taxon>
        <taxon>Tracheophyta</taxon>
        <taxon>Spermatophyta</taxon>
        <taxon>Magnoliopsida</taxon>
        <taxon>eudicotyledons</taxon>
        <taxon>Gunneridae</taxon>
        <taxon>Pentapetalae</taxon>
        <taxon>asterids</taxon>
        <taxon>lamiids</taxon>
        <taxon>Gentianales</taxon>
        <taxon>Rubiaceae</taxon>
        <taxon>Rubioideae</taxon>
        <taxon>Spermacoceae</taxon>
        <taxon>Hedyotis-Oldenlandia complex</taxon>
        <taxon>Oldenlandia</taxon>
    </lineage>
</organism>
<feature type="transmembrane region" description="Helical" evidence="10">
    <location>
        <begin position="615"/>
        <end position="636"/>
    </location>
</feature>
<dbReference type="GO" id="GO:0016887">
    <property type="term" value="F:ATP hydrolysis activity"/>
    <property type="evidence" value="ECO:0007669"/>
    <property type="project" value="InterPro"/>
</dbReference>
<evidence type="ECO:0000256" key="10">
    <source>
        <dbReference type="SAM" id="Phobius"/>
    </source>
</evidence>
<proteinExistence type="inferred from homology"/>
<dbReference type="InterPro" id="IPR052215">
    <property type="entry name" value="Plant_ABCG"/>
</dbReference>
<dbReference type="GO" id="GO:0005524">
    <property type="term" value="F:ATP binding"/>
    <property type="evidence" value="ECO:0007669"/>
    <property type="project" value="UniProtKB-KW"/>
</dbReference>
<keyword evidence="13" id="KW-1185">Reference proteome</keyword>
<evidence type="ECO:0000259" key="11">
    <source>
        <dbReference type="PROSITE" id="PS50893"/>
    </source>
</evidence>
<evidence type="ECO:0000256" key="8">
    <source>
        <dbReference type="ARBA" id="ARBA00022989"/>
    </source>
</evidence>
<reference evidence="12" key="1">
    <citation type="submission" date="2023-03" db="EMBL/GenBank/DDBJ databases">
        <authorList>
            <person name="Julca I."/>
        </authorList>
    </citation>
    <scope>NUCLEOTIDE SEQUENCE</scope>
</reference>
<keyword evidence="6" id="KW-0547">Nucleotide-binding</keyword>
<feature type="transmembrane region" description="Helical" evidence="10">
    <location>
        <begin position="422"/>
        <end position="443"/>
    </location>
</feature>
<dbReference type="GO" id="GO:0140359">
    <property type="term" value="F:ABC-type transporter activity"/>
    <property type="evidence" value="ECO:0007669"/>
    <property type="project" value="InterPro"/>
</dbReference>
<dbReference type="InterPro" id="IPR043926">
    <property type="entry name" value="ABCG_dom"/>
</dbReference>
<evidence type="ECO:0000256" key="9">
    <source>
        <dbReference type="ARBA" id="ARBA00023136"/>
    </source>
</evidence>
<dbReference type="GO" id="GO:0009651">
    <property type="term" value="P:response to salt stress"/>
    <property type="evidence" value="ECO:0007669"/>
    <property type="project" value="UniProtKB-ARBA"/>
</dbReference>
<dbReference type="InterPro" id="IPR027417">
    <property type="entry name" value="P-loop_NTPase"/>
</dbReference>
<feature type="domain" description="ABC transporter" evidence="11">
    <location>
        <begin position="35"/>
        <end position="279"/>
    </location>
</feature>
<dbReference type="GO" id="GO:0016020">
    <property type="term" value="C:membrane"/>
    <property type="evidence" value="ECO:0007669"/>
    <property type="project" value="UniProtKB-SubCell"/>
</dbReference>
<dbReference type="PROSITE" id="PS50893">
    <property type="entry name" value="ABC_TRANSPORTER_2"/>
    <property type="match status" value="1"/>
</dbReference>
<feature type="transmembrane region" description="Helical" evidence="10">
    <location>
        <begin position="389"/>
        <end position="410"/>
    </location>
</feature>
<dbReference type="SMART" id="SM00382">
    <property type="entry name" value="AAA"/>
    <property type="match status" value="1"/>
</dbReference>
<evidence type="ECO:0000256" key="4">
    <source>
        <dbReference type="ARBA" id="ARBA00022553"/>
    </source>
</evidence>
<feature type="transmembrane region" description="Helical" evidence="10">
    <location>
        <begin position="499"/>
        <end position="521"/>
    </location>
</feature>
<name>A0AAV1CFV5_OLDCO</name>
<comment type="similarity">
    <text evidence="2">Belongs to the ABC transporter superfamily. ABCG family. Eye pigment precursor importer (TC 3.A.1.204) subfamily.</text>
</comment>
<keyword evidence="9 10" id="KW-0472">Membrane</keyword>
<evidence type="ECO:0000256" key="7">
    <source>
        <dbReference type="ARBA" id="ARBA00022840"/>
    </source>
</evidence>
<keyword evidence="5 10" id="KW-0812">Transmembrane</keyword>
<keyword evidence="7" id="KW-0067">ATP-binding</keyword>
<dbReference type="PANTHER" id="PTHR48042:SF11">
    <property type="entry name" value="ABC TRANSPORTER G FAMILY MEMBER 11"/>
    <property type="match status" value="1"/>
</dbReference>
<comment type="subcellular location">
    <subcellularLocation>
        <location evidence="1">Membrane</location>
        <topology evidence="1">Multi-pass membrane protein</topology>
    </subcellularLocation>
</comment>
<evidence type="ECO:0000313" key="12">
    <source>
        <dbReference type="EMBL" id="CAI9094559.1"/>
    </source>
</evidence>
<evidence type="ECO:0000256" key="1">
    <source>
        <dbReference type="ARBA" id="ARBA00004141"/>
    </source>
</evidence>
<feature type="transmembrane region" description="Helical" evidence="10">
    <location>
        <begin position="527"/>
        <end position="550"/>
    </location>
</feature>
<dbReference type="InterPro" id="IPR017871">
    <property type="entry name" value="ABC_transporter-like_CS"/>
</dbReference>
<dbReference type="InterPro" id="IPR003439">
    <property type="entry name" value="ABC_transporter-like_ATP-bd"/>
</dbReference>
<keyword evidence="8 10" id="KW-1133">Transmembrane helix</keyword>
<keyword evidence="3" id="KW-0813">Transport</keyword>
<dbReference type="PROSITE" id="PS00211">
    <property type="entry name" value="ABC_TRANSPORTER_1"/>
    <property type="match status" value="1"/>
</dbReference>
<dbReference type="SUPFAM" id="SSF52540">
    <property type="entry name" value="P-loop containing nucleoside triphosphate hydrolases"/>
    <property type="match status" value="1"/>
</dbReference>
<evidence type="ECO:0000313" key="13">
    <source>
        <dbReference type="Proteomes" id="UP001161247"/>
    </source>
</evidence>
<evidence type="ECO:0000256" key="6">
    <source>
        <dbReference type="ARBA" id="ARBA00022741"/>
    </source>
</evidence>
<dbReference type="FunFam" id="3.40.50.300:FF:000504">
    <property type="entry name" value="ABC transporter G family member 11"/>
    <property type="match status" value="1"/>
</dbReference>
<accession>A0AAV1CFV5</accession>
<dbReference type="InterPro" id="IPR003593">
    <property type="entry name" value="AAA+_ATPase"/>
</dbReference>
<feature type="transmembrane region" description="Helical" evidence="10">
    <location>
        <begin position="463"/>
        <end position="487"/>
    </location>
</feature>
<dbReference type="Pfam" id="PF01061">
    <property type="entry name" value="ABC2_membrane"/>
    <property type="match status" value="1"/>
</dbReference>
<evidence type="ECO:0000256" key="5">
    <source>
        <dbReference type="ARBA" id="ARBA00022692"/>
    </source>
</evidence>
<evidence type="ECO:0000256" key="2">
    <source>
        <dbReference type="ARBA" id="ARBA00005814"/>
    </source>
</evidence>